<dbReference type="OrthoDB" id="9791837at2"/>
<keyword evidence="3" id="KW-0949">S-adenosyl-L-methionine</keyword>
<keyword evidence="6" id="KW-1185">Reference proteome</keyword>
<keyword evidence="2" id="KW-0808">Transferase</keyword>
<dbReference type="InterPro" id="IPR029063">
    <property type="entry name" value="SAM-dependent_MTases_sf"/>
</dbReference>
<proteinExistence type="predicted"/>
<evidence type="ECO:0000256" key="2">
    <source>
        <dbReference type="ARBA" id="ARBA00022679"/>
    </source>
</evidence>
<protein>
    <recommendedName>
        <fullName evidence="4">Methyltransferase domain-containing protein</fullName>
    </recommendedName>
</protein>
<dbReference type="GO" id="GO:0032259">
    <property type="term" value="P:methylation"/>
    <property type="evidence" value="ECO:0007669"/>
    <property type="project" value="UniProtKB-KW"/>
</dbReference>
<dbReference type="PANTHER" id="PTHR43464">
    <property type="entry name" value="METHYLTRANSFERASE"/>
    <property type="match status" value="1"/>
</dbReference>
<evidence type="ECO:0000256" key="3">
    <source>
        <dbReference type="ARBA" id="ARBA00022691"/>
    </source>
</evidence>
<dbReference type="CDD" id="cd02440">
    <property type="entry name" value="AdoMet_MTases"/>
    <property type="match status" value="1"/>
</dbReference>
<evidence type="ECO:0000259" key="4">
    <source>
        <dbReference type="Pfam" id="PF13649"/>
    </source>
</evidence>
<dbReference type="Gene3D" id="3.40.50.150">
    <property type="entry name" value="Vaccinia Virus protein VP39"/>
    <property type="match status" value="1"/>
</dbReference>
<name>A0A512NK70_9HYPH</name>
<dbReference type="Pfam" id="PF13649">
    <property type="entry name" value="Methyltransf_25"/>
    <property type="match status" value="1"/>
</dbReference>
<dbReference type="PANTHER" id="PTHR43464:SF19">
    <property type="entry name" value="UBIQUINONE BIOSYNTHESIS O-METHYLTRANSFERASE, MITOCHONDRIAL"/>
    <property type="match status" value="1"/>
</dbReference>
<gene>
    <name evidence="5" type="ORF">RSO01_64880</name>
</gene>
<dbReference type="InterPro" id="IPR041698">
    <property type="entry name" value="Methyltransf_25"/>
</dbReference>
<evidence type="ECO:0000256" key="1">
    <source>
        <dbReference type="ARBA" id="ARBA00022603"/>
    </source>
</evidence>
<comment type="caution">
    <text evidence="5">The sequence shown here is derived from an EMBL/GenBank/DDBJ whole genome shotgun (WGS) entry which is preliminary data.</text>
</comment>
<keyword evidence="1" id="KW-0489">Methyltransferase</keyword>
<dbReference type="GO" id="GO:0008168">
    <property type="term" value="F:methyltransferase activity"/>
    <property type="evidence" value="ECO:0007669"/>
    <property type="project" value="UniProtKB-KW"/>
</dbReference>
<reference evidence="5 6" key="1">
    <citation type="submission" date="2019-07" db="EMBL/GenBank/DDBJ databases">
        <title>Whole genome shotgun sequence of Reyranella soli NBRC 108950.</title>
        <authorList>
            <person name="Hosoyama A."/>
            <person name="Uohara A."/>
            <person name="Ohji S."/>
            <person name="Ichikawa N."/>
        </authorList>
    </citation>
    <scope>NUCLEOTIDE SEQUENCE [LARGE SCALE GENOMIC DNA]</scope>
    <source>
        <strain evidence="5 6">NBRC 108950</strain>
    </source>
</reference>
<dbReference type="Proteomes" id="UP000321058">
    <property type="component" value="Unassembled WGS sequence"/>
</dbReference>
<feature type="domain" description="Methyltransferase" evidence="4">
    <location>
        <begin position="40"/>
        <end position="135"/>
    </location>
</feature>
<dbReference type="RefSeq" id="WP_147154677.1">
    <property type="nucleotide sequence ID" value="NZ_BKAJ01000126.1"/>
</dbReference>
<accession>A0A512NK70</accession>
<evidence type="ECO:0000313" key="6">
    <source>
        <dbReference type="Proteomes" id="UP000321058"/>
    </source>
</evidence>
<organism evidence="5 6">
    <name type="scientific">Reyranella soli</name>
    <dbReference type="NCBI Taxonomy" id="1230389"/>
    <lineage>
        <taxon>Bacteria</taxon>
        <taxon>Pseudomonadati</taxon>
        <taxon>Pseudomonadota</taxon>
        <taxon>Alphaproteobacteria</taxon>
        <taxon>Hyphomicrobiales</taxon>
        <taxon>Reyranellaceae</taxon>
        <taxon>Reyranella</taxon>
    </lineage>
</organism>
<sequence>MPKYDDIAADYAASKQLPYRIAVEAPTLFALAGDVRGKTILDLPCGDGTYARAFARRGAASVLGVDLSSGMVERARMSEREAPLGIRYQVGHAASLGTLGAFDLVVACYLFNYARTAAELLAFARTAAANLKPGGRLVGINDNPLTAFGGLQSYADYGFSRDVKTPVREGSRIRYSFLKSDGTTFGFDNFWLSPDTYRAAFAEAGFVAFDFVECQAKLDDGREPGFWQPFLSDCPLTGLSAKRPG</sequence>
<dbReference type="SUPFAM" id="SSF53335">
    <property type="entry name" value="S-adenosyl-L-methionine-dependent methyltransferases"/>
    <property type="match status" value="1"/>
</dbReference>
<dbReference type="AlphaFoldDB" id="A0A512NK70"/>
<evidence type="ECO:0000313" key="5">
    <source>
        <dbReference type="EMBL" id="GEP59322.1"/>
    </source>
</evidence>
<dbReference type="EMBL" id="BKAJ01000126">
    <property type="protein sequence ID" value="GEP59322.1"/>
    <property type="molecule type" value="Genomic_DNA"/>
</dbReference>